<gene>
    <name evidence="2" type="ORF">S01H1_64817</name>
</gene>
<comment type="caution">
    <text evidence="2">The sequence shown here is derived from an EMBL/GenBank/DDBJ whole genome shotgun (WGS) entry which is preliminary data.</text>
</comment>
<keyword evidence="1" id="KW-0472">Membrane</keyword>
<dbReference type="AlphaFoldDB" id="X0X9P6"/>
<keyword evidence="1" id="KW-1133">Transmembrane helix</keyword>
<accession>X0X9P6</accession>
<evidence type="ECO:0000256" key="1">
    <source>
        <dbReference type="SAM" id="Phobius"/>
    </source>
</evidence>
<organism evidence="2">
    <name type="scientific">marine sediment metagenome</name>
    <dbReference type="NCBI Taxonomy" id="412755"/>
    <lineage>
        <taxon>unclassified sequences</taxon>
        <taxon>metagenomes</taxon>
        <taxon>ecological metagenomes</taxon>
    </lineage>
</organism>
<feature type="transmembrane region" description="Helical" evidence="1">
    <location>
        <begin position="22"/>
        <end position="41"/>
    </location>
</feature>
<name>X0X9P6_9ZZZZ</name>
<dbReference type="EMBL" id="BARS01042746">
    <property type="protein sequence ID" value="GAG32127.1"/>
    <property type="molecule type" value="Genomic_DNA"/>
</dbReference>
<proteinExistence type="predicted"/>
<protein>
    <submittedName>
        <fullName evidence="2">Uncharacterized protein</fullName>
    </submittedName>
</protein>
<evidence type="ECO:0000313" key="2">
    <source>
        <dbReference type="EMBL" id="GAG32127.1"/>
    </source>
</evidence>
<reference evidence="2" key="1">
    <citation type="journal article" date="2014" name="Front. Microbiol.">
        <title>High frequency of phylogenetically diverse reductive dehalogenase-homologous genes in deep subseafloor sedimentary metagenomes.</title>
        <authorList>
            <person name="Kawai M."/>
            <person name="Futagami T."/>
            <person name="Toyoda A."/>
            <person name="Takaki Y."/>
            <person name="Nishi S."/>
            <person name="Hori S."/>
            <person name="Arai W."/>
            <person name="Tsubouchi T."/>
            <person name="Morono Y."/>
            <person name="Uchiyama I."/>
            <person name="Ito T."/>
            <person name="Fujiyama A."/>
            <person name="Inagaki F."/>
            <person name="Takami H."/>
        </authorList>
    </citation>
    <scope>NUCLEOTIDE SEQUENCE</scope>
    <source>
        <strain evidence="2">Expedition CK06-06</strain>
    </source>
</reference>
<feature type="non-terminal residue" evidence="2">
    <location>
        <position position="1"/>
    </location>
</feature>
<sequence length="46" mass="5027">GLAMAIMGMLVEEFHLLKLEGTVSYITFGLLFIAIAAILMLREASK</sequence>
<keyword evidence="1" id="KW-0812">Transmembrane</keyword>